<dbReference type="InterPro" id="IPR044992">
    <property type="entry name" value="ChyE-like"/>
</dbReference>
<dbReference type="EMBL" id="LCWF01000071">
    <property type="protein sequence ID" value="KKY23032.1"/>
    <property type="molecule type" value="Genomic_DNA"/>
</dbReference>
<evidence type="ECO:0000259" key="1">
    <source>
        <dbReference type="Pfam" id="PF00117"/>
    </source>
</evidence>
<proteinExistence type="predicted"/>
<protein>
    <submittedName>
        <fullName evidence="2">Putative gmp synthase</fullName>
    </submittedName>
</protein>
<dbReference type="InterPro" id="IPR017926">
    <property type="entry name" value="GATASE"/>
</dbReference>
<feature type="domain" description="Glutamine amidotransferase" evidence="1">
    <location>
        <begin position="9"/>
        <end position="163"/>
    </location>
</feature>
<reference evidence="2 3" key="2">
    <citation type="submission" date="2015-05" db="EMBL/GenBank/DDBJ databases">
        <authorList>
            <person name="Morales-Cruz A."/>
            <person name="Amrine K.C."/>
            <person name="Cantu D."/>
        </authorList>
    </citation>
    <scope>NUCLEOTIDE SEQUENCE [LARGE SCALE GENOMIC DNA]</scope>
    <source>
        <strain evidence="2">UCRPC4</strain>
    </source>
</reference>
<evidence type="ECO:0000313" key="2">
    <source>
        <dbReference type="EMBL" id="KKY23032.1"/>
    </source>
</evidence>
<dbReference type="InterPro" id="IPR029062">
    <property type="entry name" value="Class_I_gatase-like"/>
</dbReference>
<gene>
    <name evidence="2" type="ORF">UCRPC4_g03039</name>
</gene>
<dbReference type="AlphaFoldDB" id="A0A0G2EJN3"/>
<name>A0A0G2EJN3_PHACM</name>
<organism evidence="2 3">
    <name type="scientific">Phaeomoniella chlamydospora</name>
    <name type="common">Phaeoacremonium chlamydosporum</name>
    <dbReference type="NCBI Taxonomy" id="158046"/>
    <lineage>
        <taxon>Eukaryota</taxon>
        <taxon>Fungi</taxon>
        <taxon>Dikarya</taxon>
        <taxon>Ascomycota</taxon>
        <taxon>Pezizomycotina</taxon>
        <taxon>Eurotiomycetes</taxon>
        <taxon>Chaetothyriomycetidae</taxon>
        <taxon>Phaeomoniellales</taxon>
        <taxon>Phaeomoniellaceae</taxon>
        <taxon>Phaeomoniella</taxon>
    </lineage>
</organism>
<dbReference type="Gene3D" id="3.40.50.880">
    <property type="match status" value="1"/>
</dbReference>
<sequence length="217" mass="24657">MRVHGWDTVKEVYPPSLETVDAIIVSGSPYSTYQDLKWIQRLELYIRYIYGEHPNIKIYGSCFGHQIICQALFGADGAVVEKNNAGWELGVHEIKLSDKFAARFQDVFMSTSMHLQFLHGDHVILPSENLPNDVYQIGTTPLCPVQGIYQPCRLLTFQGHPEFDRFINTECLKLVGKRVGWEDDYTYSAILRADAMDDANVAADIMISFFLESNVDV</sequence>
<dbReference type="GO" id="GO:0005829">
    <property type="term" value="C:cytosol"/>
    <property type="evidence" value="ECO:0007669"/>
    <property type="project" value="TreeGrafter"/>
</dbReference>
<dbReference type="Pfam" id="PF00117">
    <property type="entry name" value="GATase"/>
    <property type="match status" value="1"/>
</dbReference>
<evidence type="ECO:0000313" key="3">
    <source>
        <dbReference type="Proteomes" id="UP000053317"/>
    </source>
</evidence>
<dbReference type="Proteomes" id="UP000053317">
    <property type="component" value="Unassembled WGS sequence"/>
</dbReference>
<dbReference type="OrthoDB" id="1669814at2759"/>
<dbReference type="PANTHER" id="PTHR42695:SF6">
    <property type="entry name" value="GLUTAMINE AMIDOTRANSFERASE DOMAIN-CONTAINING PROTEIN"/>
    <property type="match status" value="1"/>
</dbReference>
<dbReference type="SUPFAM" id="SSF52317">
    <property type="entry name" value="Class I glutamine amidotransferase-like"/>
    <property type="match status" value="1"/>
</dbReference>
<comment type="caution">
    <text evidence="2">The sequence shown here is derived from an EMBL/GenBank/DDBJ whole genome shotgun (WGS) entry which is preliminary data.</text>
</comment>
<accession>A0A0G2EJN3</accession>
<dbReference type="CDD" id="cd01741">
    <property type="entry name" value="GATase1_1"/>
    <property type="match status" value="1"/>
</dbReference>
<dbReference type="GO" id="GO:0005634">
    <property type="term" value="C:nucleus"/>
    <property type="evidence" value="ECO:0007669"/>
    <property type="project" value="TreeGrafter"/>
</dbReference>
<keyword evidence="3" id="KW-1185">Reference proteome</keyword>
<dbReference type="PROSITE" id="PS51273">
    <property type="entry name" value="GATASE_TYPE_1"/>
    <property type="match status" value="1"/>
</dbReference>
<dbReference type="PANTHER" id="PTHR42695">
    <property type="entry name" value="GLUTAMINE AMIDOTRANSFERASE YLR126C-RELATED"/>
    <property type="match status" value="1"/>
</dbReference>
<reference evidence="2 3" key="1">
    <citation type="submission" date="2015-05" db="EMBL/GenBank/DDBJ databases">
        <title>Distinctive expansion of gene families associated with plant cell wall degradation and secondary metabolism in the genomes of grapevine trunk pathogens.</title>
        <authorList>
            <person name="Lawrence D.P."/>
            <person name="Travadon R."/>
            <person name="Rolshausen P.E."/>
            <person name="Baumgartner K."/>
        </authorList>
    </citation>
    <scope>NUCLEOTIDE SEQUENCE [LARGE SCALE GENOMIC DNA]</scope>
    <source>
        <strain evidence="2">UCRPC4</strain>
    </source>
</reference>